<dbReference type="Proteomes" id="UP001516400">
    <property type="component" value="Unassembled WGS sequence"/>
</dbReference>
<dbReference type="GO" id="GO:0005634">
    <property type="term" value="C:nucleus"/>
    <property type="evidence" value="ECO:0007669"/>
    <property type="project" value="UniProtKB-SubCell"/>
</dbReference>
<gene>
    <name evidence="6" type="ORF">HHI36_001048</name>
</gene>
<keyword evidence="7" id="KW-1185">Reference proteome</keyword>
<protein>
    <submittedName>
        <fullName evidence="6">Uncharacterized protein</fullName>
    </submittedName>
</protein>
<dbReference type="PANTHER" id="PTHR19304">
    <property type="entry name" value="CYCLIC-AMP RESPONSE ELEMENT BINDING PROTEIN"/>
    <property type="match status" value="1"/>
</dbReference>
<keyword evidence="4" id="KW-0539">Nucleus</keyword>
<proteinExistence type="predicted"/>
<keyword evidence="5" id="KW-0175">Coiled coil</keyword>
<evidence type="ECO:0000256" key="1">
    <source>
        <dbReference type="ARBA" id="ARBA00004123"/>
    </source>
</evidence>
<dbReference type="EMBL" id="JABFTP020000185">
    <property type="protein sequence ID" value="KAL3286543.1"/>
    <property type="molecule type" value="Genomic_DNA"/>
</dbReference>
<accession>A0ABD2P6D5</accession>
<feature type="coiled-coil region" evidence="5">
    <location>
        <begin position="363"/>
        <end position="397"/>
    </location>
</feature>
<evidence type="ECO:0000256" key="4">
    <source>
        <dbReference type="ARBA" id="ARBA00023242"/>
    </source>
</evidence>
<evidence type="ECO:0000256" key="2">
    <source>
        <dbReference type="ARBA" id="ARBA00023015"/>
    </source>
</evidence>
<keyword evidence="3" id="KW-0804">Transcription</keyword>
<evidence type="ECO:0000313" key="7">
    <source>
        <dbReference type="Proteomes" id="UP001516400"/>
    </source>
</evidence>
<comment type="caution">
    <text evidence="6">The sequence shown here is derived from an EMBL/GenBank/DDBJ whole genome shotgun (WGS) entry which is preliminary data.</text>
</comment>
<dbReference type="InterPro" id="IPR051027">
    <property type="entry name" value="bZIP_transcription_factors"/>
</dbReference>
<dbReference type="Gene3D" id="3.60.10.10">
    <property type="entry name" value="Endonuclease/exonuclease/phosphatase"/>
    <property type="match status" value="1"/>
</dbReference>
<sequence>MTFANEDHLNFHQKKHAMSFNLELSAKNSETAIIGDQTPTPTSFFRNCEEVGLFQDLQNVNPFEETFKKALENTSSNDDPKLGTLSIVSNEDTLHTPNVFPTVKESSDQCVSVNNDSISSELSIENILLPQKNQTIAVVDSTSSNIKINDKQENLRKKLREALLKRDKLNHIPNIEACLPINVDNSSLMILGGTKGSNNIVNIDGKNSSNDNSSNSSFKTGRKLYKENGELRRENNQLRQNIIYLCEVIRELGGIEEQHILNNVAIRVLSENKDNPHIMTDTEAPKKLPVLAPAIEVPVVRTIPEPPKPLVYNLIPVQVVNSSPLMMRQKNYSKNLLDSFSLTINGKLEELETSIGAKLNKIESDISEKFKAYENRVNELKAQNAQLRYEFERLDKKQRKNNLIHDVHLNSESSGDEMASIIKNKVQVNISSEDIRDSFKLGNRDKGPILVEFKLKESGIFISPDLSLTDNSSQNYCTVIDPVEPGNSNTSENRGRKPPARVVTRSAFNNNIVDMSALESYMNDRRPMILKNGVCDEISECDEELQETFGIDNPNLINFNGFSAIYNEGNINKNGGTVIFIKDKYNYQYSVVELDGIRVIRLIINRVESYRIQILALYRSPTLNVAGFVVSLEPVLYNSSGLFSISILLGDSNIDILDIGDDQGQEYLNIFFLEWIYVGYKYPYKSTRESLVMY</sequence>
<comment type="subcellular location">
    <subcellularLocation>
        <location evidence="1">Nucleus</location>
    </subcellularLocation>
</comment>
<organism evidence="6 7">
    <name type="scientific">Cryptolaemus montrouzieri</name>
    <dbReference type="NCBI Taxonomy" id="559131"/>
    <lineage>
        <taxon>Eukaryota</taxon>
        <taxon>Metazoa</taxon>
        <taxon>Ecdysozoa</taxon>
        <taxon>Arthropoda</taxon>
        <taxon>Hexapoda</taxon>
        <taxon>Insecta</taxon>
        <taxon>Pterygota</taxon>
        <taxon>Neoptera</taxon>
        <taxon>Endopterygota</taxon>
        <taxon>Coleoptera</taxon>
        <taxon>Polyphaga</taxon>
        <taxon>Cucujiformia</taxon>
        <taxon>Coccinelloidea</taxon>
        <taxon>Coccinellidae</taxon>
        <taxon>Scymninae</taxon>
        <taxon>Scymnini</taxon>
        <taxon>Cryptolaemus</taxon>
    </lineage>
</organism>
<keyword evidence="2" id="KW-0805">Transcription regulation</keyword>
<reference evidence="6 7" key="1">
    <citation type="journal article" date="2021" name="BMC Biol.">
        <title>Horizontally acquired antibacterial genes associated with adaptive radiation of ladybird beetles.</title>
        <authorList>
            <person name="Li H.S."/>
            <person name="Tang X.F."/>
            <person name="Huang Y.H."/>
            <person name="Xu Z.Y."/>
            <person name="Chen M.L."/>
            <person name="Du X.Y."/>
            <person name="Qiu B.Y."/>
            <person name="Chen P.T."/>
            <person name="Zhang W."/>
            <person name="Slipinski A."/>
            <person name="Escalona H.E."/>
            <person name="Waterhouse R.M."/>
            <person name="Zwick A."/>
            <person name="Pang H."/>
        </authorList>
    </citation>
    <scope>NUCLEOTIDE SEQUENCE [LARGE SCALE GENOMIC DNA]</scope>
    <source>
        <strain evidence="6">SYSU2018</strain>
    </source>
</reference>
<dbReference type="AlphaFoldDB" id="A0ABD2P6D5"/>
<evidence type="ECO:0000256" key="5">
    <source>
        <dbReference type="SAM" id="Coils"/>
    </source>
</evidence>
<name>A0ABD2P6D5_9CUCU</name>
<evidence type="ECO:0000256" key="3">
    <source>
        <dbReference type="ARBA" id="ARBA00023163"/>
    </source>
</evidence>
<dbReference type="InterPro" id="IPR036691">
    <property type="entry name" value="Endo/exonu/phosph_ase_sf"/>
</dbReference>
<evidence type="ECO:0000313" key="6">
    <source>
        <dbReference type="EMBL" id="KAL3286543.1"/>
    </source>
</evidence>